<dbReference type="GeneID" id="63789166"/>
<accession>A0A1Y2F532</accession>
<dbReference type="Proteomes" id="UP000193685">
    <property type="component" value="Unassembled WGS sequence"/>
</dbReference>
<comment type="caution">
    <text evidence="2">The sequence shown here is derived from an EMBL/GenBank/DDBJ whole genome shotgun (WGS) entry which is preliminary data.</text>
</comment>
<keyword evidence="3" id="KW-1185">Reference proteome</keyword>
<evidence type="ECO:0000313" key="3">
    <source>
        <dbReference type="Proteomes" id="UP000193685"/>
    </source>
</evidence>
<name>A0A1Y2F532_PROLT</name>
<proteinExistence type="predicted"/>
<evidence type="ECO:0000313" key="2">
    <source>
        <dbReference type="EMBL" id="ORY78961.1"/>
    </source>
</evidence>
<dbReference type="AlphaFoldDB" id="A0A1Y2F532"/>
<reference evidence="2 3" key="1">
    <citation type="submission" date="2016-07" db="EMBL/GenBank/DDBJ databases">
        <title>Pervasive Adenine N6-methylation of Active Genes in Fungi.</title>
        <authorList>
            <consortium name="DOE Joint Genome Institute"/>
            <person name="Mondo S.J."/>
            <person name="Dannebaum R.O."/>
            <person name="Kuo R.C."/>
            <person name="Labutti K."/>
            <person name="Haridas S."/>
            <person name="Kuo A."/>
            <person name="Salamov A."/>
            <person name="Ahrendt S.R."/>
            <person name="Lipzen A."/>
            <person name="Sullivan W."/>
            <person name="Andreopoulos W.B."/>
            <person name="Clum A."/>
            <person name="Lindquist E."/>
            <person name="Daum C."/>
            <person name="Ramamoorthy G.K."/>
            <person name="Gryganskyi A."/>
            <person name="Culley D."/>
            <person name="Magnuson J.K."/>
            <person name="James T.Y."/>
            <person name="O'Malley M.A."/>
            <person name="Stajich J.E."/>
            <person name="Spatafora J.W."/>
            <person name="Visel A."/>
            <person name="Grigoriev I.V."/>
        </authorList>
    </citation>
    <scope>NUCLEOTIDE SEQUENCE [LARGE SCALE GENOMIC DNA]</scope>
    <source>
        <strain evidence="2 3">12-1054</strain>
    </source>
</reference>
<protein>
    <submittedName>
        <fullName evidence="2">Uncharacterized protein</fullName>
    </submittedName>
</protein>
<sequence length="239" mass="27137">MVLLATISIWLALKAMMLCAVDTSITMGPTAEGVEIVYFEALIEVNHTILLPASSNSFFLDLSLEPHAEPDKTSDLSLQVYGHPCVENRGRDLENMWCIKSELDNSRQMLWSPMDFNWTRIFMYLDPAMDPQSWRESVAFSQPSLNAAYHSIDGAAEALPRTSLRITAKGLRKDQTETIRFRMKLSQVYVWLSEADLQFGSTLHCMNNACSKPTTTNGIRWWIESMDLYDRSEAALLGW</sequence>
<organism evidence="2 3">
    <name type="scientific">Protomyces lactucae-debilis</name>
    <dbReference type="NCBI Taxonomy" id="2754530"/>
    <lineage>
        <taxon>Eukaryota</taxon>
        <taxon>Fungi</taxon>
        <taxon>Dikarya</taxon>
        <taxon>Ascomycota</taxon>
        <taxon>Taphrinomycotina</taxon>
        <taxon>Taphrinomycetes</taxon>
        <taxon>Taphrinales</taxon>
        <taxon>Protomycetaceae</taxon>
        <taxon>Protomyces</taxon>
    </lineage>
</organism>
<gene>
    <name evidence="2" type="ORF">BCR37DRAFT_99534</name>
</gene>
<feature type="signal peptide" evidence="1">
    <location>
        <begin position="1"/>
        <end position="20"/>
    </location>
</feature>
<feature type="chain" id="PRO_5010989252" evidence="1">
    <location>
        <begin position="21"/>
        <end position="239"/>
    </location>
</feature>
<dbReference type="EMBL" id="MCFI01000016">
    <property type="protein sequence ID" value="ORY78961.1"/>
    <property type="molecule type" value="Genomic_DNA"/>
</dbReference>
<evidence type="ECO:0000256" key="1">
    <source>
        <dbReference type="SAM" id="SignalP"/>
    </source>
</evidence>
<dbReference type="RefSeq" id="XP_040723593.1">
    <property type="nucleotide sequence ID" value="XM_040872567.1"/>
</dbReference>
<keyword evidence="1" id="KW-0732">Signal</keyword>